<keyword evidence="3" id="KW-1185">Reference proteome</keyword>
<gene>
    <name evidence="2" type="ORF">QLQ16_15710</name>
</gene>
<dbReference type="EMBL" id="JASGBH010000025">
    <property type="protein sequence ID" value="MDI9235281.1"/>
    <property type="molecule type" value="Genomic_DNA"/>
</dbReference>
<protein>
    <recommendedName>
        <fullName evidence="4">LamG domain-containing protein</fullName>
    </recommendedName>
</protein>
<feature type="non-terminal residue" evidence="2">
    <location>
        <position position="1"/>
    </location>
</feature>
<name>A0ABT6XAX8_9BURK</name>
<evidence type="ECO:0000313" key="2">
    <source>
        <dbReference type="EMBL" id="MDI9235281.1"/>
    </source>
</evidence>
<accession>A0ABT6XAX8</accession>
<sequence>LNGASIQSVAGVAADLSGLTSADVKAVDGSTSAVLAVNGTLDGGMMASLSGRTLWLDATNLDGDATTTNPNNAASVGDGTNDWKDKDTGDAWAQTDASLRPTYSTSVANLGGLAGVTFTQPATDTGVHLSNTGTLADMSGASGFTWISVQSTASMNSLFAGHGNFTDFEANTFYLENKGGSPGVPNTDMLAMTWSGTDGANTVYRDGMVFGTGTTDLDTGSSGFGTLNANWATTDFAIGERLWAPTRTLNGSVGEIVMFNRALTALEVQEVSTQLALKWGTDGTAVSAVGTAYDLSASTTSTTLLAQRAKGTSSAESFVVAGADAVQAGGGNDTITLQDVALRLVDGGAGLDTLKVGFTGTFDLSALVSNYTASTTGLHKLESIEKIDLTGDGSRVLVLTQADVLALSDNDTLIVQAKSGD</sequence>
<evidence type="ECO:0008006" key="4">
    <source>
        <dbReference type="Google" id="ProtNLM"/>
    </source>
</evidence>
<evidence type="ECO:0000256" key="1">
    <source>
        <dbReference type="SAM" id="MobiDB-lite"/>
    </source>
</evidence>
<reference evidence="2" key="1">
    <citation type="submission" date="2023-05" db="EMBL/GenBank/DDBJ databases">
        <title>Limnohabitans sp. strain HM2-2 Genome sequencing and assembly.</title>
        <authorList>
            <person name="Jung Y."/>
        </authorList>
    </citation>
    <scope>NUCLEOTIDE SEQUENCE</scope>
    <source>
        <strain evidence="2">HM2-2</strain>
    </source>
</reference>
<feature type="non-terminal residue" evidence="2">
    <location>
        <position position="421"/>
    </location>
</feature>
<organism evidence="2 3">
    <name type="scientific">Limnohabitans lacus</name>
    <dbReference type="NCBI Taxonomy" id="3045173"/>
    <lineage>
        <taxon>Bacteria</taxon>
        <taxon>Pseudomonadati</taxon>
        <taxon>Pseudomonadota</taxon>
        <taxon>Betaproteobacteria</taxon>
        <taxon>Burkholderiales</taxon>
        <taxon>Comamonadaceae</taxon>
        <taxon>Limnohabitans</taxon>
    </lineage>
</organism>
<evidence type="ECO:0000313" key="3">
    <source>
        <dbReference type="Proteomes" id="UP001431902"/>
    </source>
</evidence>
<dbReference type="InterPro" id="IPR013320">
    <property type="entry name" value="ConA-like_dom_sf"/>
</dbReference>
<dbReference type="Proteomes" id="UP001431902">
    <property type="component" value="Unassembled WGS sequence"/>
</dbReference>
<feature type="compositionally biased region" description="Polar residues" evidence="1">
    <location>
        <begin position="65"/>
        <end position="74"/>
    </location>
</feature>
<feature type="region of interest" description="Disordered" evidence="1">
    <location>
        <begin position="64"/>
        <end position="89"/>
    </location>
</feature>
<dbReference type="SUPFAM" id="SSF49899">
    <property type="entry name" value="Concanavalin A-like lectins/glucanases"/>
    <property type="match status" value="1"/>
</dbReference>
<dbReference type="Gene3D" id="2.60.120.200">
    <property type="match status" value="1"/>
</dbReference>
<proteinExistence type="predicted"/>
<comment type="caution">
    <text evidence="2">The sequence shown here is derived from an EMBL/GenBank/DDBJ whole genome shotgun (WGS) entry which is preliminary data.</text>
</comment>